<dbReference type="OrthoDB" id="27911at2759"/>
<dbReference type="Proteomes" id="UP000236333">
    <property type="component" value="Unassembled WGS sequence"/>
</dbReference>
<evidence type="ECO:0000256" key="2">
    <source>
        <dbReference type="ARBA" id="ARBA00004496"/>
    </source>
</evidence>
<evidence type="ECO:0000313" key="8">
    <source>
        <dbReference type="Proteomes" id="UP000236333"/>
    </source>
</evidence>
<dbReference type="SUPFAM" id="SSF50978">
    <property type="entry name" value="WD40 repeat-like"/>
    <property type="match status" value="1"/>
</dbReference>
<dbReference type="GO" id="GO:0033588">
    <property type="term" value="C:elongator holoenzyme complex"/>
    <property type="evidence" value="ECO:0007669"/>
    <property type="project" value="InterPro"/>
</dbReference>
<dbReference type="PANTHER" id="PTHR44111">
    <property type="entry name" value="ELONGATOR COMPLEX PROTEIN 2"/>
    <property type="match status" value="1"/>
</dbReference>
<feature type="non-terminal residue" evidence="7">
    <location>
        <position position="165"/>
    </location>
</feature>
<evidence type="ECO:0000256" key="1">
    <source>
        <dbReference type="ARBA" id="ARBA00004123"/>
    </source>
</evidence>
<proteinExistence type="predicted"/>
<dbReference type="InterPro" id="IPR015943">
    <property type="entry name" value="WD40/YVTN_repeat-like_dom_sf"/>
</dbReference>
<comment type="caution">
    <text evidence="7">The sequence shown here is derived from an EMBL/GenBank/DDBJ whole genome shotgun (WGS) entry which is preliminary data.</text>
</comment>
<gene>
    <name evidence="7" type="ORF">TSOC_011120</name>
</gene>
<evidence type="ECO:0000256" key="6">
    <source>
        <dbReference type="ARBA" id="ARBA00023242"/>
    </source>
</evidence>
<dbReference type="GO" id="GO:0005737">
    <property type="term" value="C:cytoplasm"/>
    <property type="evidence" value="ECO:0007669"/>
    <property type="project" value="UniProtKB-SubCell"/>
</dbReference>
<sequence>MALGLVSSIPRHQRAMEAAPASLASCPIADIPLLTLLATGGTDRRVALYLRPPGGGGRFSLACALEGHENWVRGVAFCHVRAEEAAAAGGAAGGAEAAPQLLLASVSQDRYGRIWKLQPELPGGGGSGGAGAAANVAAGSDPAEDPLAALIRRYAPRPSVETDKT</sequence>
<keyword evidence="8" id="KW-1185">Reference proteome</keyword>
<keyword evidence="3" id="KW-0963">Cytoplasm</keyword>
<evidence type="ECO:0000256" key="3">
    <source>
        <dbReference type="ARBA" id="ARBA00022490"/>
    </source>
</evidence>
<dbReference type="PANTHER" id="PTHR44111:SF1">
    <property type="entry name" value="ELONGATOR COMPLEX PROTEIN 2"/>
    <property type="match status" value="1"/>
</dbReference>
<reference evidence="7 8" key="1">
    <citation type="journal article" date="2017" name="Mol. Biol. Evol.">
        <title>The 4-celled Tetrabaena socialis nuclear genome reveals the essential components for genetic control of cell number at the origin of multicellularity in the volvocine lineage.</title>
        <authorList>
            <person name="Featherston J."/>
            <person name="Arakaki Y."/>
            <person name="Hanschen E.R."/>
            <person name="Ferris P.J."/>
            <person name="Michod R.E."/>
            <person name="Olson B.J.S.C."/>
            <person name="Nozaki H."/>
            <person name="Durand P.M."/>
        </authorList>
    </citation>
    <scope>NUCLEOTIDE SEQUENCE [LARGE SCALE GENOMIC DNA]</scope>
    <source>
        <strain evidence="7 8">NIES-571</strain>
    </source>
</reference>
<dbReference type="InterPro" id="IPR037289">
    <property type="entry name" value="Elp2"/>
</dbReference>
<dbReference type="GO" id="GO:0002098">
    <property type="term" value="P:tRNA wobble uridine modification"/>
    <property type="evidence" value="ECO:0007669"/>
    <property type="project" value="InterPro"/>
</dbReference>
<organism evidence="7 8">
    <name type="scientific">Tetrabaena socialis</name>
    <dbReference type="NCBI Taxonomy" id="47790"/>
    <lineage>
        <taxon>Eukaryota</taxon>
        <taxon>Viridiplantae</taxon>
        <taxon>Chlorophyta</taxon>
        <taxon>core chlorophytes</taxon>
        <taxon>Chlorophyceae</taxon>
        <taxon>CS clade</taxon>
        <taxon>Chlamydomonadales</taxon>
        <taxon>Tetrabaenaceae</taxon>
        <taxon>Tetrabaena</taxon>
    </lineage>
</organism>
<evidence type="ECO:0000256" key="4">
    <source>
        <dbReference type="ARBA" id="ARBA00022574"/>
    </source>
</evidence>
<name>A0A2J7ZRG8_9CHLO</name>
<keyword evidence="4" id="KW-0853">WD repeat</keyword>
<evidence type="ECO:0000313" key="7">
    <source>
        <dbReference type="EMBL" id="PNH02867.1"/>
    </source>
</evidence>
<evidence type="ECO:0000256" key="5">
    <source>
        <dbReference type="ARBA" id="ARBA00022737"/>
    </source>
</evidence>
<dbReference type="GO" id="GO:0005634">
    <property type="term" value="C:nucleus"/>
    <property type="evidence" value="ECO:0007669"/>
    <property type="project" value="UniProtKB-SubCell"/>
</dbReference>
<dbReference type="AlphaFoldDB" id="A0A2J7ZRG8"/>
<keyword evidence="5" id="KW-0677">Repeat</keyword>
<dbReference type="EMBL" id="PGGS01000585">
    <property type="protein sequence ID" value="PNH02867.1"/>
    <property type="molecule type" value="Genomic_DNA"/>
</dbReference>
<comment type="subcellular location">
    <subcellularLocation>
        <location evidence="2">Cytoplasm</location>
    </subcellularLocation>
    <subcellularLocation>
        <location evidence="1">Nucleus</location>
    </subcellularLocation>
</comment>
<accession>A0A2J7ZRG8</accession>
<dbReference type="InterPro" id="IPR036322">
    <property type="entry name" value="WD40_repeat_dom_sf"/>
</dbReference>
<keyword evidence="6" id="KW-0539">Nucleus</keyword>
<dbReference type="Gene3D" id="2.130.10.10">
    <property type="entry name" value="YVTN repeat-like/Quinoprotein amine dehydrogenase"/>
    <property type="match status" value="1"/>
</dbReference>
<protein>
    <submittedName>
        <fullName evidence="7">Uncharacterized protein</fullName>
    </submittedName>
</protein>